<protein>
    <submittedName>
        <fullName evidence="1">Uncharacterized protein</fullName>
    </submittedName>
</protein>
<accession>A0ABN0E2U7</accession>
<reference evidence="1 2" key="1">
    <citation type="journal article" date="2012" name="Front. Microbiol.">
        <title>Draft Genome Sequence of the Virulent Strain 01-B526 of the Fish Pathogen Aeromonas salmonicida.</title>
        <authorList>
            <person name="Charette S.J."/>
            <person name="Brochu F."/>
            <person name="Boyle B."/>
            <person name="Filion G."/>
            <person name="Tanaka K.H."/>
            <person name="Derome N."/>
        </authorList>
    </citation>
    <scope>NUCLEOTIDE SEQUENCE [LARGE SCALE GENOMIC DNA]</scope>
    <source>
        <strain evidence="1 2">01-B526</strain>
    </source>
</reference>
<organism evidence="1 2">
    <name type="scientific">Aeromonas salmonicida subsp. salmonicida 01-B526</name>
    <dbReference type="NCBI Taxonomy" id="1076135"/>
    <lineage>
        <taxon>Bacteria</taxon>
        <taxon>Pseudomonadati</taxon>
        <taxon>Pseudomonadota</taxon>
        <taxon>Gammaproteobacteria</taxon>
        <taxon>Aeromonadales</taxon>
        <taxon>Aeromonadaceae</taxon>
        <taxon>Aeromonas</taxon>
    </lineage>
</organism>
<comment type="caution">
    <text evidence="1">The sequence shown here is derived from an EMBL/GenBank/DDBJ whole genome shotgun (WGS) entry which is preliminary data.</text>
</comment>
<sequence>MKEKDKYLDFNEIISDTALSSLIKYSIHKSQYRSYHDLQDHTLSLFIDNYATINSHILITDKNHFYRSIWRTIINRLHEKYLPDETYAFNWFIEITPHSFFIWLTSGKNLDFTEVDKLLKKYDISDELLESNFEICFKKLCLEDCNLSIESFDRIPSSIKPKTRKEQLGLIFNLMNIPPLEELSHFVQKYQRKIASECNSIDILINLDNEP</sequence>
<evidence type="ECO:0000313" key="2">
    <source>
        <dbReference type="Proteomes" id="UP000006428"/>
    </source>
</evidence>
<dbReference type="RefSeq" id="WP_005312457.1">
    <property type="nucleotide sequence ID" value="NZ_AGVO01000021.1"/>
</dbReference>
<gene>
    <name evidence="1" type="ORF">IYQ_06501</name>
</gene>
<dbReference type="Proteomes" id="UP000006428">
    <property type="component" value="Unassembled WGS sequence"/>
</dbReference>
<proteinExistence type="predicted"/>
<keyword evidence="2" id="KW-1185">Reference proteome</keyword>
<feature type="non-terminal residue" evidence="1">
    <location>
        <position position="211"/>
    </location>
</feature>
<name>A0ABN0E2U7_AERSS</name>
<dbReference type="EMBL" id="AGVO01000021">
    <property type="protein sequence ID" value="EHI53285.1"/>
    <property type="molecule type" value="Genomic_DNA"/>
</dbReference>
<evidence type="ECO:0000313" key="1">
    <source>
        <dbReference type="EMBL" id="EHI53285.1"/>
    </source>
</evidence>